<keyword evidence="1" id="KW-0732">Signal</keyword>
<evidence type="ECO:0000313" key="3">
    <source>
        <dbReference type="Proteomes" id="UP001497457"/>
    </source>
</evidence>
<dbReference type="Proteomes" id="UP001497457">
    <property type="component" value="Chromosome 10rd"/>
</dbReference>
<evidence type="ECO:0008006" key="4">
    <source>
        <dbReference type="Google" id="ProtNLM"/>
    </source>
</evidence>
<accession>A0ABC8VU91</accession>
<dbReference type="SUPFAM" id="SSF54403">
    <property type="entry name" value="Cystatin/monellin"/>
    <property type="match status" value="1"/>
</dbReference>
<name>A0ABC8VU91_9POAL</name>
<dbReference type="InterPro" id="IPR046350">
    <property type="entry name" value="Cystatin_sf"/>
</dbReference>
<keyword evidence="3" id="KW-1185">Reference proteome</keyword>
<dbReference type="Gene3D" id="3.10.450.10">
    <property type="match status" value="1"/>
</dbReference>
<gene>
    <name evidence="2" type="ORF">URODEC1_LOCUS6824</name>
</gene>
<protein>
    <recommendedName>
        <fullName evidence="4">Cysteine proteinase inhibitor</fullName>
    </recommendedName>
</protein>
<dbReference type="PANTHER" id="PTHR47116">
    <property type="entry name" value="PHLOEM FILAMENT PROTEIN"/>
    <property type="match status" value="1"/>
</dbReference>
<organism evidence="2 3">
    <name type="scientific">Urochloa decumbens</name>
    <dbReference type="NCBI Taxonomy" id="240449"/>
    <lineage>
        <taxon>Eukaryota</taxon>
        <taxon>Viridiplantae</taxon>
        <taxon>Streptophyta</taxon>
        <taxon>Embryophyta</taxon>
        <taxon>Tracheophyta</taxon>
        <taxon>Spermatophyta</taxon>
        <taxon>Magnoliopsida</taxon>
        <taxon>Liliopsida</taxon>
        <taxon>Poales</taxon>
        <taxon>Poaceae</taxon>
        <taxon>PACMAD clade</taxon>
        <taxon>Panicoideae</taxon>
        <taxon>Panicodae</taxon>
        <taxon>Paniceae</taxon>
        <taxon>Melinidinae</taxon>
        <taxon>Urochloa</taxon>
    </lineage>
</organism>
<dbReference type="AlphaFoldDB" id="A0ABC8VU91"/>
<evidence type="ECO:0000256" key="1">
    <source>
        <dbReference type="SAM" id="SignalP"/>
    </source>
</evidence>
<sequence length="120" mass="13152">MTTCSLLLLLTVAAVVSAVVSPAAAEPYLCPWRRVAHVDDPFIQKLGKWAVDQQAAPLRFDKVEAAKAQGVGECTSITRNYELIIDAANRVGPGDDKYRAVVYVINRIQPQKLVSFERPA</sequence>
<proteinExistence type="predicted"/>
<reference evidence="2" key="1">
    <citation type="submission" date="2024-10" db="EMBL/GenBank/DDBJ databases">
        <authorList>
            <person name="Ryan C."/>
        </authorList>
    </citation>
    <scope>NUCLEOTIDE SEQUENCE [LARGE SCALE GENOMIC DNA]</scope>
</reference>
<feature type="chain" id="PRO_5044893811" description="Cysteine proteinase inhibitor" evidence="1">
    <location>
        <begin position="19"/>
        <end position="120"/>
    </location>
</feature>
<feature type="signal peptide" evidence="1">
    <location>
        <begin position="1"/>
        <end position="18"/>
    </location>
</feature>
<dbReference type="EMBL" id="OZ075120">
    <property type="protein sequence ID" value="CAL4896765.1"/>
    <property type="molecule type" value="Genomic_DNA"/>
</dbReference>
<dbReference type="InterPro" id="IPR027214">
    <property type="entry name" value="Cystatin"/>
</dbReference>
<evidence type="ECO:0000313" key="2">
    <source>
        <dbReference type="EMBL" id="CAL4896765.1"/>
    </source>
</evidence>